<protein>
    <submittedName>
        <fullName evidence="2">PRC-barrel domain containing protein</fullName>
    </submittedName>
</protein>
<dbReference type="RefSeq" id="WP_380720329.1">
    <property type="nucleotide sequence ID" value="NZ_JBHTLK010000013.1"/>
</dbReference>
<evidence type="ECO:0000313" key="2">
    <source>
        <dbReference type="EMBL" id="MFD1146493.1"/>
    </source>
</evidence>
<organism evidence="2 3">
    <name type="scientific">Saccharothrix hoggarensis</name>
    <dbReference type="NCBI Taxonomy" id="913853"/>
    <lineage>
        <taxon>Bacteria</taxon>
        <taxon>Bacillati</taxon>
        <taxon>Actinomycetota</taxon>
        <taxon>Actinomycetes</taxon>
        <taxon>Pseudonocardiales</taxon>
        <taxon>Pseudonocardiaceae</taxon>
        <taxon>Saccharothrix</taxon>
    </lineage>
</organism>
<evidence type="ECO:0000256" key="1">
    <source>
        <dbReference type="SAM" id="MobiDB-lite"/>
    </source>
</evidence>
<accession>A0ABW3QN03</accession>
<proteinExistence type="predicted"/>
<dbReference type="EMBL" id="JBHTLK010000013">
    <property type="protein sequence ID" value="MFD1146493.1"/>
    <property type="molecule type" value="Genomic_DNA"/>
</dbReference>
<dbReference type="InterPro" id="IPR014747">
    <property type="entry name" value="Bac_photo_RC_H_C"/>
</dbReference>
<name>A0ABW3QN03_9PSEU</name>
<keyword evidence="3" id="KW-1185">Reference proteome</keyword>
<dbReference type="Gene3D" id="3.90.50.10">
    <property type="entry name" value="Photosynthetic Reaction Center, subunit H, domain 2"/>
    <property type="match status" value="1"/>
</dbReference>
<feature type="region of interest" description="Disordered" evidence="1">
    <location>
        <begin position="110"/>
        <end position="133"/>
    </location>
</feature>
<evidence type="ECO:0000313" key="3">
    <source>
        <dbReference type="Proteomes" id="UP001597168"/>
    </source>
</evidence>
<dbReference type="Proteomes" id="UP001597168">
    <property type="component" value="Unassembled WGS sequence"/>
</dbReference>
<gene>
    <name evidence="2" type="ORF">ACFQ3T_05090</name>
</gene>
<dbReference type="SUPFAM" id="SSF50346">
    <property type="entry name" value="PRC-barrel domain"/>
    <property type="match status" value="1"/>
</dbReference>
<feature type="region of interest" description="Disordered" evidence="1">
    <location>
        <begin position="20"/>
        <end position="48"/>
    </location>
</feature>
<sequence length="150" mass="16659">MTPTAEAEMQPFLFAPWAWRDPTWLPGGDTGPDRGRDAAGTGERPDTGLIGYAVEATDGAIGKVDEDNAEVPADCLMVDTGPWIFGRKVVLPVGTVQRVDHEERKVFVDRTKDQIKDAPEYDPNDADRDGYRQRAGDYYSESYRLVPPML</sequence>
<comment type="caution">
    <text evidence="2">The sequence shown here is derived from an EMBL/GenBank/DDBJ whole genome shotgun (WGS) entry which is preliminary data.</text>
</comment>
<dbReference type="InterPro" id="IPR011033">
    <property type="entry name" value="PRC_barrel-like_sf"/>
</dbReference>
<reference evidence="3" key="1">
    <citation type="journal article" date="2019" name="Int. J. Syst. Evol. Microbiol.">
        <title>The Global Catalogue of Microorganisms (GCM) 10K type strain sequencing project: providing services to taxonomists for standard genome sequencing and annotation.</title>
        <authorList>
            <consortium name="The Broad Institute Genomics Platform"/>
            <consortium name="The Broad Institute Genome Sequencing Center for Infectious Disease"/>
            <person name="Wu L."/>
            <person name="Ma J."/>
        </authorList>
    </citation>
    <scope>NUCLEOTIDE SEQUENCE [LARGE SCALE GENOMIC DNA]</scope>
    <source>
        <strain evidence="3">CCUG 60214</strain>
    </source>
</reference>